<dbReference type="EMBL" id="MUMY01000019">
    <property type="protein sequence ID" value="ONM46875.1"/>
    <property type="molecule type" value="Genomic_DNA"/>
</dbReference>
<name>A0A1W0B9F7_9NOCA</name>
<gene>
    <name evidence="1" type="ORF">B0T46_20560</name>
</gene>
<reference evidence="1 2" key="1">
    <citation type="journal article" date="2016" name="Antonie Van Leeuwenhoek">
        <title>Nocardia donostiensis sp. nov., isolated from human respiratory specimens.</title>
        <authorList>
            <person name="Ercibengoa M."/>
            <person name="Bell M."/>
            <person name="Marimon J.M."/>
            <person name="Humrighouse B."/>
            <person name="Klenk H.P."/>
            <person name="Potter G."/>
            <person name="Perez-Trallero E."/>
        </authorList>
    </citation>
    <scope>NUCLEOTIDE SEQUENCE [LARGE SCALE GENOMIC DNA]</scope>
    <source>
        <strain evidence="1 2">X1655</strain>
    </source>
</reference>
<proteinExistence type="predicted"/>
<dbReference type="Proteomes" id="UP000188836">
    <property type="component" value="Unassembled WGS sequence"/>
</dbReference>
<sequence>MPSRAVETESSLQLLVVQTVSKWCSSPSMYCGPGCLPLLAPLAVGLNAAREPGANSELLGCTE</sequence>
<organism evidence="1 2">
    <name type="scientific">Nocardia donostiensis</name>
    <dbReference type="NCBI Taxonomy" id="1538463"/>
    <lineage>
        <taxon>Bacteria</taxon>
        <taxon>Bacillati</taxon>
        <taxon>Actinomycetota</taxon>
        <taxon>Actinomycetes</taxon>
        <taxon>Mycobacteriales</taxon>
        <taxon>Nocardiaceae</taxon>
        <taxon>Nocardia</taxon>
    </lineage>
</organism>
<evidence type="ECO:0000313" key="1">
    <source>
        <dbReference type="EMBL" id="ONM46875.1"/>
    </source>
</evidence>
<accession>A0A1W0B9F7</accession>
<evidence type="ECO:0000313" key="2">
    <source>
        <dbReference type="Proteomes" id="UP000188836"/>
    </source>
</evidence>
<keyword evidence="2" id="KW-1185">Reference proteome</keyword>
<dbReference type="AlphaFoldDB" id="A0A1W0B9F7"/>
<comment type="caution">
    <text evidence="1">The sequence shown here is derived from an EMBL/GenBank/DDBJ whole genome shotgun (WGS) entry which is preliminary data.</text>
</comment>
<protein>
    <submittedName>
        <fullName evidence="1">Uncharacterized protein</fullName>
    </submittedName>
</protein>